<dbReference type="InterPro" id="IPR002048">
    <property type="entry name" value="EF_hand_dom"/>
</dbReference>
<dbReference type="Gene3D" id="1.10.238.10">
    <property type="entry name" value="EF-hand"/>
    <property type="match status" value="1"/>
</dbReference>
<dbReference type="InterPro" id="IPR018247">
    <property type="entry name" value="EF_Hand_1_Ca_BS"/>
</dbReference>
<dbReference type="SUPFAM" id="SSF47473">
    <property type="entry name" value="EF-hand"/>
    <property type="match status" value="1"/>
</dbReference>
<gene>
    <name evidence="3" type="ORF">LAZ67_8000193</name>
</gene>
<reference evidence="3 4" key="1">
    <citation type="submission" date="2022-01" db="EMBL/GenBank/DDBJ databases">
        <title>A chromosomal length assembly of Cordylochernes scorpioides.</title>
        <authorList>
            <person name="Zeh D."/>
            <person name="Zeh J."/>
        </authorList>
    </citation>
    <scope>NUCLEOTIDE SEQUENCE [LARGE SCALE GENOMIC DNA]</scope>
    <source>
        <strain evidence="3">IN4F17</strain>
        <tissue evidence="3">Whole Body</tissue>
    </source>
</reference>
<dbReference type="EMBL" id="CP092870">
    <property type="protein sequence ID" value="UYV70660.1"/>
    <property type="molecule type" value="Genomic_DNA"/>
</dbReference>
<dbReference type="InterPro" id="IPR011992">
    <property type="entry name" value="EF-hand-dom_pair"/>
</dbReference>
<protein>
    <recommendedName>
        <fullName evidence="2">EF-hand domain-containing protein</fullName>
    </recommendedName>
</protein>
<dbReference type="PROSITE" id="PS00018">
    <property type="entry name" value="EF_HAND_1"/>
    <property type="match status" value="1"/>
</dbReference>
<proteinExistence type="predicted"/>
<organism evidence="3 4">
    <name type="scientific">Cordylochernes scorpioides</name>
    <dbReference type="NCBI Taxonomy" id="51811"/>
    <lineage>
        <taxon>Eukaryota</taxon>
        <taxon>Metazoa</taxon>
        <taxon>Ecdysozoa</taxon>
        <taxon>Arthropoda</taxon>
        <taxon>Chelicerata</taxon>
        <taxon>Arachnida</taxon>
        <taxon>Pseudoscorpiones</taxon>
        <taxon>Cheliferoidea</taxon>
        <taxon>Chernetidae</taxon>
        <taxon>Cordylochernes</taxon>
    </lineage>
</organism>
<dbReference type="Pfam" id="PF13499">
    <property type="entry name" value="EF-hand_7"/>
    <property type="match status" value="1"/>
</dbReference>
<dbReference type="Proteomes" id="UP001235939">
    <property type="component" value="Chromosome 08"/>
</dbReference>
<name>A0ABY6KP56_9ARAC</name>
<evidence type="ECO:0000256" key="1">
    <source>
        <dbReference type="ARBA" id="ARBA00022837"/>
    </source>
</evidence>
<evidence type="ECO:0000313" key="4">
    <source>
        <dbReference type="Proteomes" id="UP001235939"/>
    </source>
</evidence>
<dbReference type="PROSITE" id="PS50222">
    <property type="entry name" value="EF_HAND_2"/>
    <property type="match status" value="1"/>
</dbReference>
<dbReference type="SMART" id="SM00054">
    <property type="entry name" value="EFh"/>
    <property type="match status" value="1"/>
</dbReference>
<feature type="domain" description="EF-hand" evidence="2">
    <location>
        <begin position="59"/>
        <end position="94"/>
    </location>
</feature>
<keyword evidence="1" id="KW-0106">Calcium</keyword>
<sequence>MSNFKRDKLIQMFNHFENANSFVLQSSGDFEIDDQSLRVQGIMKPRRRRILHDVEMPEQHEEDLREAFSVFDKDGSGELERGDLRYVLTHYGNVLSQGEVTDLLGPGDMPVRVEDLVCLLCDK</sequence>
<accession>A0ABY6KP56</accession>
<evidence type="ECO:0000259" key="2">
    <source>
        <dbReference type="PROSITE" id="PS50222"/>
    </source>
</evidence>
<keyword evidence="4" id="KW-1185">Reference proteome</keyword>
<evidence type="ECO:0000313" key="3">
    <source>
        <dbReference type="EMBL" id="UYV70660.1"/>
    </source>
</evidence>